<evidence type="ECO:0000313" key="4">
    <source>
        <dbReference type="EMBL" id="SFP90923.1"/>
    </source>
</evidence>
<dbReference type="InterPro" id="IPR050400">
    <property type="entry name" value="Bact_Cytoskel_RodZ"/>
</dbReference>
<sequence>MNEVEPGLAAAASAPERAGDRLRAARETQGLTLAEIAQRTRVPLRHLSAIEDSNYAALPSPTYAVGFARAYARAVGLDEVATAQTVRGELRHVERAPEYEPYETADPARVPSRGVAIVGLGLALAIVVLVGLWYGTDLFRGGGAKPVTTAEVPAATSPVATAPVAAPTPAAPRQVSLTAGENEVWLRVYDAANETLYLGTLAPGATFDVPPGADRPKINVGRPDQLIVKVDGRAVPPLGDGKRPIKDVPVDPVSIAARLTGAPAAAATPAAASPATPVRPARTDERRAVATETQRIDTEADELPAAANSTDLP</sequence>
<dbReference type="RefSeq" id="WP_093334124.1">
    <property type="nucleotide sequence ID" value="NZ_FOXP01000010.1"/>
</dbReference>
<accession>A0A1I5U6L2</accession>
<dbReference type="Pfam" id="PF13464">
    <property type="entry name" value="RodZ_C"/>
    <property type="match status" value="1"/>
</dbReference>
<evidence type="ECO:0000256" key="2">
    <source>
        <dbReference type="SAM" id="Phobius"/>
    </source>
</evidence>
<feature type="compositionally biased region" description="Low complexity" evidence="1">
    <location>
        <begin position="264"/>
        <end position="280"/>
    </location>
</feature>
<reference evidence="4 5" key="1">
    <citation type="submission" date="2016-10" db="EMBL/GenBank/DDBJ databases">
        <authorList>
            <person name="de Groot N.N."/>
        </authorList>
    </citation>
    <scope>NUCLEOTIDE SEQUENCE [LARGE SCALE GENOMIC DNA]</scope>
    <source>
        <strain evidence="4 5">CGMCC 1.9113</strain>
    </source>
</reference>
<dbReference type="Proteomes" id="UP000199586">
    <property type="component" value="Unassembled WGS sequence"/>
</dbReference>
<gene>
    <name evidence="4" type="ORF">SAMN04488241_110167</name>
</gene>
<dbReference type="PANTHER" id="PTHR34475:SF1">
    <property type="entry name" value="CYTOSKELETON PROTEIN RODZ"/>
    <property type="match status" value="1"/>
</dbReference>
<dbReference type="GO" id="GO:0003677">
    <property type="term" value="F:DNA binding"/>
    <property type="evidence" value="ECO:0007669"/>
    <property type="project" value="InterPro"/>
</dbReference>
<evidence type="ECO:0000256" key="1">
    <source>
        <dbReference type="SAM" id="MobiDB-lite"/>
    </source>
</evidence>
<dbReference type="InterPro" id="IPR025194">
    <property type="entry name" value="RodZ-like_C"/>
</dbReference>
<dbReference type="SMART" id="SM00530">
    <property type="entry name" value="HTH_XRE"/>
    <property type="match status" value="1"/>
</dbReference>
<keyword evidence="2" id="KW-1133">Transmembrane helix</keyword>
<evidence type="ECO:0000313" key="5">
    <source>
        <dbReference type="Proteomes" id="UP000199586"/>
    </source>
</evidence>
<dbReference type="SUPFAM" id="SSF47413">
    <property type="entry name" value="lambda repressor-like DNA-binding domains"/>
    <property type="match status" value="1"/>
</dbReference>
<dbReference type="InterPro" id="IPR001387">
    <property type="entry name" value="Cro/C1-type_HTH"/>
</dbReference>
<dbReference type="OrthoDB" id="9790252at2"/>
<dbReference type="InterPro" id="IPR010982">
    <property type="entry name" value="Lambda_DNA-bd_dom_sf"/>
</dbReference>
<dbReference type="PANTHER" id="PTHR34475">
    <property type="match status" value="1"/>
</dbReference>
<keyword evidence="5" id="KW-1185">Reference proteome</keyword>
<feature type="domain" description="HTH cro/C1-type" evidence="3">
    <location>
        <begin position="21"/>
        <end position="77"/>
    </location>
</feature>
<dbReference type="AlphaFoldDB" id="A0A1I5U6L2"/>
<name>A0A1I5U6L2_9SPHN</name>
<feature type="compositionally biased region" description="Basic and acidic residues" evidence="1">
    <location>
        <begin position="281"/>
        <end position="298"/>
    </location>
</feature>
<organism evidence="4 5">
    <name type="scientific">Sphingomonas rubra</name>
    <dbReference type="NCBI Taxonomy" id="634430"/>
    <lineage>
        <taxon>Bacteria</taxon>
        <taxon>Pseudomonadati</taxon>
        <taxon>Pseudomonadota</taxon>
        <taxon>Alphaproteobacteria</taxon>
        <taxon>Sphingomonadales</taxon>
        <taxon>Sphingomonadaceae</taxon>
        <taxon>Sphingomonas</taxon>
    </lineage>
</organism>
<dbReference type="STRING" id="634430.SAMN04488241_110167"/>
<keyword evidence="2" id="KW-0812">Transmembrane</keyword>
<protein>
    <recommendedName>
        <fullName evidence="3">HTH cro/C1-type domain-containing protein</fullName>
    </recommendedName>
</protein>
<evidence type="ECO:0000259" key="3">
    <source>
        <dbReference type="SMART" id="SM00530"/>
    </source>
</evidence>
<dbReference type="CDD" id="cd00093">
    <property type="entry name" value="HTH_XRE"/>
    <property type="match status" value="1"/>
</dbReference>
<proteinExistence type="predicted"/>
<dbReference type="EMBL" id="FOXP01000010">
    <property type="protein sequence ID" value="SFP90923.1"/>
    <property type="molecule type" value="Genomic_DNA"/>
</dbReference>
<feature type="transmembrane region" description="Helical" evidence="2">
    <location>
        <begin position="115"/>
        <end position="135"/>
    </location>
</feature>
<dbReference type="Pfam" id="PF13413">
    <property type="entry name" value="HTH_25"/>
    <property type="match status" value="1"/>
</dbReference>
<feature type="region of interest" description="Disordered" evidence="1">
    <location>
        <begin position="264"/>
        <end position="313"/>
    </location>
</feature>
<dbReference type="Gene3D" id="1.10.260.40">
    <property type="entry name" value="lambda repressor-like DNA-binding domains"/>
    <property type="match status" value="1"/>
</dbReference>
<keyword evidence="2" id="KW-0472">Membrane</keyword>